<gene>
    <name evidence="1" type="ORF">ACFOWZ_04105</name>
</gene>
<protein>
    <submittedName>
        <fullName evidence="1">Uncharacterized protein</fullName>
    </submittedName>
</protein>
<accession>A0ABV8BME9</accession>
<proteinExistence type="predicted"/>
<reference evidence="2" key="1">
    <citation type="journal article" date="2019" name="Int. J. Syst. Evol. Microbiol.">
        <title>The Global Catalogue of Microorganisms (GCM) 10K type strain sequencing project: providing services to taxonomists for standard genome sequencing and annotation.</title>
        <authorList>
            <consortium name="The Broad Institute Genomics Platform"/>
            <consortium name="The Broad Institute Genome Sequencing Center for Infectious Disease"/>
            <person name="Wu L."/>
            <person name="Ma J."/>
        </authorList>
    </citation>
    <scope>NUCLEOTIDE SEQUENCE [LARGE SCALE GENOMIC DNA]</scope>
    <source>
        <strain evidence="2">CGMCC 4.7405</strain>
    </source>
</reference>
<evidence type="ECO:0000313" key="1">
    <source>
        <dbReference type="EMBL" id="MFC3890644.1"/>
    </source>
</evidence>
<comment type="caution">
    <text evidence="1">The sequence shown here is derived from an EMBL/GenBank/DDBJ whole genome shotgun (WGS) entry which is preliminary data.</text>
</comment>
<sequence>MNGTSKRDTFRLLGFPHAGQYLPIGFFHGRSRTTAPGCRGPISVRWAVFLLPLS</sequence>
<dbReference type="EMBL" id="JBHRZI010000005">
    <property type="protein sequence ID" value="MFC3890644.1"/>
    <property type="molecule type" value="Genomic_DNA"/>
</dbReference>
<dbReference type="RefSeq" id="WP_382368857.1">
    <property type="nucleotide sequence ID" value="NZ_JBHRZI010000005.1"/>
</dbReference>
<evidence type="ECO:0000313" key="2">
    <source>
        <dbReference type="Proteomes" id="UP001595690"/>
    </source>
</evidence>
<organism evidence="1 2">
    <name type="scientific">Lentzea rhizosphaerae</name>
    <dbReference type="NCBI Taxonomy" id="2041025"/>
    <lineage>
        <taxon>Bacteria</taxon>
        <taxon>Bacillati</taxon>
        <taxon>Actinomycetota</taxon>
        <taxon>Actinomycetes</taxon>
        <taxon>Pseudonocardiales</taxon>
        <taxon>Pseudonocardiaceae</taxon>
        <taxon>Lentzea</taxon>
    </lineage>
</organism>
<name>A0ABV8BME9_9PSEU</name>
<keyword evidence="2" id="KW-1185">Reference proteome</keyword>
<dbReference type="Proteomes" id="UP001595690">
    <property type="component" value="Unassembled WGS sequence"/>
</dbReference>